<keyword evidence="8" id="KW-1185">Reference proteome</keyword>
<protein>
    <submittedName>
        <fullName evidence="7">Uncharacterized protein</fullName>
    </submittedName>
</protein>
<dbReference type="AlphaFoldDB" id="A0A0A0KWZ0"/>
<dbReference type="InterPro" id="IPR001117">
    <property type="entry name" value="Cu-oxidase_2nd"/>
</dbReference>
<keyword evidence="3" id="KW-0732">Signal</keyword>
<reference evidence="7 8" key="2">
    <citation type="journal article" date="2009" name="PLoS ONE">
        <title>An integrated genetic and cytogenetic map of the cucumber genome.</title>
        <authorList>
            <person name="Ren Y."/>
            <person name="Zhang Z."/>
            <person name="Liu J."/>
            <person name="Staub J.E."/>
            <person name="Han Y."/>
            <person name="Cheng Z."/>
            <person name="Li X."/>
            <person name="Lu J."/>
            <person name="Miao H."/>
            <person name="Kang H."/>
            <person name="Xie B."/>
            <person name="Gu X."/>
            <person name="Wang X."/>
            <person name="Du Y."/>
            <person name="Jin W."/>
            <person name="Huang S."/>
        </authorList>
    </citation>
    <scope>NUCLEOTIDE SEQUENCE [LARGE SCALE GENOMIC DNA]</scope>
    <source>
        <strain evidence="8">cv. 9930</strain>
    </source>
</reference>
<dbReference type="SUPFAM" id="SSF49503">
    <property type="entry name" value="Cupredoxins"/>
    <property type="match status" value="3"/>
</dbReference>
<evidence type="ECO:0000256" key="2">
    <source>
        <dbReference type="ARBA" id="ARBA00023180"/>
    </source>
</evidence>
<reference evidence="7 8" key="3">
    <citation type="journal article" date="2010" name="BMC Genomics">
        <title>Transcriptome sequencing and comparative analysis of cucumber flowers with different sex types.</title>
        <authorList>
            <person name="Guo S."/>
            <person name="Zheng Y."/>
            <person name="Joung J.G."/>
            <person name="Liu S."/>
            <person name="Zhang Z."/>
            <person name="Crasta O.R."/>
            <person name="Sobral B.W."/>
            <person name="Xu Y."/>
            <person name="Huang S."/>
            <person name="Fei Z."/>
        </authorList>
    </citation>
    <scope>NUCLEOTIDE SEQUENCE [LARGE SCALE GENOMIC DNA]</scope>
    <source>
        <strain evidence="8">cv. 9930</strain>
    </source>
</reference>
<feature type="signal peptide" evidence="3">
    <location>
        <begin position="1"/>
        <end position="23"/>
    </location>
</feature>
<evidence type="ECO:0000313" key="8">
    <source>
        <dbReference type="Proteomes" id="UP000029981"/>
    </source>
</evidence>
<dbReference type="Gene3D" id="2.60.40.420">
    <property type="entry name" value="Cupredoxins - blue copper proteins"/>
    <property type="match status" value="3"/>
</dbReference>
<feature type="domain" description="Plastocyanin-like" evidence="4">
    <location>
        <begin position="135"/>
        <end position="265"/>
    </location>
</feature>
<dbReference type="EMBL" id="CM002925">
    <property type="protein sequence ID" value="KGN54013.1"/>
    <property type="molecule type" value="Genomic_DNA"/>
</dbReference>
<dbReference type="InterPro" id="IPR011707">
    <property type="entry name" value="Cu-oxidase-like_N"/>
</dbReference>
<comment type="similarity">
    <text evidence="1">Belongs to the multicopper oxidase family.</text>
</comment>
<name>A0A0A0KWZ0_CUCSA</name>
<dbReference type="InterPro" id="IPR011706">
    <property type="entry name" value="Cu-oxidase_C"/>
</dbReference>
<evidence type="ECO:0000259" key="5">
    <source>
        <dbReference type="Pfam" id="PF07731"/>
    </source>
</evidence>
<dbReference type="GO" id="GO:0005507">
    <property type="term" value="F:copper ion binding"/>
    <property type="evidence" value="ECO:0007669"/>
    <property type="project" value="InterPro"/>
</dbReference>
<dbReference type="Pfam" id="PF07731">
    <property type="entry name" value="Cu-oxidase_2"/>
    <property type="match status" value="1"/>
</dbReference>
<dbReference type="InterPro" id="IPR034271">
    <property type="entry name" value="CuRO_2_AO-like"/>
</dbReference>
<dbReference type="PANTHER" id="PTHR11709:SF27">
    <property type="entry name" value="OS01G0816700 PROTEIN"/>
    <property type="match status" value="1"/>
</dbReference>
<sequence length="476" mass="53141">MARLMFTALLCLLAAAMTATVRGEDPYFFFTWNVTYGTISPLGVPQQGILINGQFPGPNINSTSNNNLVINVFNNLDEPFLLHWSGIQHRKNSWQDGLLGTNCPILPGTNYTYHFQGSRVNSRLLIPVPYADPEDDYTVLIGDWYTKSHTALKQFLDSGRSIARPDGVLINGKSAKGDGTDEPLFTMKPGKTYKYRVCNVGLKSSLNFRFQGHTMKLVEMEGSHTVQNDYESLDVHVGQCFSVLVTANQEPKDYYMVASTRFIKSILVGKGIVRYTDGKGPASPEIPEAPMGWAWSLNQFRTFRWNLTASAARPNPQGSYHYGSINITRTIKLVNSISKVDGKLRYAINGVSHVDPETPLKLAEYFEIAATALKYDNPTIMLAEYFEVADKVFKYDTISDEGLAEGATTVTVAPNVVNATFRNFIEIVFENHEKSLQSWHLDGYSFFAVADEYNIPDNTLLCGLVKDMPLPKPYTI</sequence>
<evidence type="ECO:0000256" key="1">
    <source>
        <dbReference type="ARBA" id="ARBA00010609"/>
    </source>
</evidence>
<accession>A0A0A0KWZ0</accession>
<proteinExistence type="inferred from homology"/>
<dbReference type="GO" id="GO:0016491">
    <property type="term" value="F:oxidoreductase activity"/>
    <property type="evidence" value="ECO:0000318"/>
    <property type="project" value="GO_Central"/>
</dbReference>
<feature type="domain" description="Plastocyanin-like" evidence="5">
    <location>
        <begin position="385"/>
        <end position="452"/>
    </location>
</feature>
<dbReference type="InterPro" id="IPR008972">
    <property type="entry name" value="Cupredoxin"/>
</dbReference>
<dbReference type="OMA" id="RSIGRPN"/>
<dbReference type="Proteomes" id="UP000029981">
    <property type="component" value="Chromosome 4"/>
</dbReference>
<feature type="domain" description="Plastocyanin-like" evidence="6">
    <location>
        <begin position="33"/>
        <end position="117"/>
    </location>
</feature>
<gene>
    <name evidence="7" type="ORF">Csa_4G267480</name>
</gene>
<evidence type="ECO:0000259" key="6">
    <source>
        <dbReference type="Pfam" id="PF07732"/>
    </source>
</evidence>
<organism evidence="7 8">
    <name type="scientific">Cucumis sativus</name>
    <name type="common">Cucumber</name>
    <dbReference type="NCBI Taxonomy" id="3659"/>
    <lineage>
        <taxon>Eukaryota</taxon>
        <taxon>Viridiplantae</taxon>
        <taxon>Streptophyta</taxon>
        <taxon>Embryophyta</taxon>
        <taxon>Tracheophyta</taxon>
        <taxon>Spermatophyta</taxon>
        <taxon>Magnoliopsida</taxon>
        <taxon>eudicotyledons</taxon>
        <taxon>Gunneridae</taxon>
        <taxon>Pentapetalae</taxon>
        <taxon>rosids</taxon>
        <taxon>fabids</taxon>
        <taxon>Cucurbitales</taxon>
        <taxon>Cucurbitaceae</taxon>
        <taxon>Benincaseae</taxon>
        <taxon>Cucumis</taxon>
    </lineage>
</organism>
<dbReference type="PANTHER" id="PTHR11709">
    <property type="entry name" value="MULTI-COPPER OXIDASE"/>
    <property type="match status" value="1"/>
</dbReference>
<keyword evidence="2" id="KW-0325">Glycoprotein</keyword>
<dbReference type="CDD" id="cd13872">
    <property type="entry name" value="CuRO_2_AAO_like_1"/>
    <property type="match status" value="1"/>
</dbReference>
<reference evidence="7 8" key="1">
    <citation type="journal article" date="2009" name="Nat. Genet.">
        <title>The genome of the cucumber, Cucumis sativus L.</title>
        <authorList>
            <person name="Huang S."/>
            <person name="Li R."/>
            <person name="Zhang Z."/>
            <person name="Li L."/>
            <person name="Gu X."/>
            <person name="Fan W."/>
            <person name="Lucas W.J."/>
            <person name="Wang X."/>
            <person name="Xie B."/>
            <person name="Ni P."/>
            <person name="Ren Y."/>
            <person name="Zhu H."/>
            <person name="Li J."/>
            <person name="Lin K."/>
            <person name="Jin W."/>
            <person name="Fei Z."/>
            <person name="Li G."/>
            <person name="Staub J."/>
            <person name="Kilian A."/>
            <person name="van der Vossen E.A."/>
            <person name="Wu Y."/>
            <person name="Guo J."/>
            <person name="He J."/>
            <person name="Jia Z."/>
            <person name="Ren Y."/>
            <person name="Tian G."/>
            <person name="Lu Y."/>
            <person name="Ruan J."/>
            <person name="Qian W."/>
            <person name="Wang M."/>
            <person name="Huang Q."/>
            <person name="Li B."/>
            <person name="Xuan Z."/>
            <person name="Cao J."/>
            <person name="Asan"/>
            <person name="Wu Z."/>
            <person name="Zhang J."/>
            <person name="Cai Q."/>
            <person name="Bai Y."/>
            <person name="Zhao B."/>
            <person name="Han Y."/>
            <person name="Li Y."/>
            <person name="Li X."/>
            <person name="Wang S."/>
            <person name="Shi Q."/>
            <person name="Liu S."/>
            <person name="Cho W.K."/>
            <person name="Kim J.Y."/>
            <person name="Xu Y."/>
            <person name="Heller-Uszynska K."/>
            <person name="Miao H."/>
            <person name="Cheng Z."/>
            <person name="Zhang S."/>
            <person name="Wu J."/>
            <person name="Yang Y."/>
            <person name="Kang H."/>
            <person name="Li M."/>
            <person name="Liang H."/>
            <person name="Ren X."/>
            <person name="Shi Z."/>
            <person name="Wen M."/>
            <person name="Jian M."/>
            <person name="Yang H."/>
            <person name="Zhang G."/>
            <person name="Yang Z."/>
            <person name="Chen R."/>
            <person name="Liu S."/>
            <person name="Li J."/>
            <person name="Ma L."/>
            <person name="Liu H."/>
            <person name="Zhou Y."/>
            <person name="Zhao J."/>
            <person name="Fang X."/>
            <person name="Li G."/>
            <person name="Fang L."/>
            <person name="Li Y."/>
            <person name="Liu D."/>
            <person name="Zheng H."/>
            <person name="Zhang Y."/>
            <person name="Qin N."/>
            <person name="Li Z."/>
            <person name="Yang G."/>
            <person name="Yang S."/>
            <person name="Bolund L."/>
            <person name="Kristiansen K."/>
            <person name="Zheng H."/>
            <person name="Li S."/>
            <person name="Zhang X."/>
            <person name="Yang H."/>
            <person name="Wang J."/>
            <person name="Sun R."/>
            <person name="Zhang B."/>
            <person name="Jiang S."/>
            <person name="Wang J."/>
            <person name="Du Y."/>
            <person name="Li S."/>
        </authorList>
    </citation>
    <scope>NUCLEOTIDE SEQUENCE [LARGE SCALE GENOMIC DNA]</scope>
    <source>
        <strain evidence="8">cv. 9930</strain>
    </source>
</reference>
<dbReference type="Pfam" id="PF07732">
    <property type="entry name" value="Cu-oxidase_3"/>
    <property type="match status" value="1"/>
</dbReference>
<dbReference type="Pfam" id="PF00394">
    <property type="entry name" value="Cu-oxidase"/>
    <property type="match status" value="1"/>
</dbReference>
<dbReference type="InterPro" id="IPR045087">
    <property type="entry name" value="Cu-oxidase_fam"/>
</dbReference>
<evidence type="ECO:0000259" key="4">
    <source>
        <dbReference type="Pfam" id="PF00394"/>
    </source>
</evidence>
<dbReference type="Gramene" id="KGN54013">
    <property type="protein sequence ID" value="KGN54013"/>
    <property type="gene ID" value="Csa_4G267480"/>
</dbReference>
<evidence type="ECO:0000313" key="7">
    <source>
        <dbReference type="EMBL" id="KGN54013.1"/>
    </source>
</evidence>
<evidence type="ECO:0000256" key="3">
    <source>
        <dbReference type="SAM" id="SignalP"/>
    </source>
</evidence>
<feature type="chain" id="PRO_5001972564" evidence="3">
    <location>
        <begin position="24"/>
        <end position="476"/>
    </location>
</feature>
<reference evidence="7 8" key="4">
    <citation type="journal article" date="2011" name="BMC Genomics">
        <title>RNA-Seq improves annotation of protein-coding genes in the cucumber genome.</title>
        <authorList>
            <person name="Li Z."/>
            <person name="Zhang Z."/>
            <person name="Yan P."/>
            <person name="Huang S."/>
            <person name="Fei Z."/>
            <person name="Lin K."/>
        </authorList>
    </citation>
    <scope>NUCLEOTIDE SEQUENCE [LARGE SCALE GENOMIC DNA]</scope>
    <source>
        <strain evidence="8">cv. 9930</strain>
    </source>
</reference>